<keyword evidence="5 6" id="KW-0472">Membrane</keyword>
<dbReference type="SUPFAM" id="SSF103481">
    <property type="entry name" value="Multidrug resistance efflux transporter EmrE"/>
    <property type="match status" value="2"/>
</dbReference>
<evidence type="ECO:0000256" key="6">
    <source>
        <dbReference type="SAM" id="Phobius"/>
    </source>
</evidence>
<proteinExistence type="inferred from homology"/>
<evidence type="ECO:0000256" key="5">
    <source>
        <dbReference type="ARBA" id="ARBA00023136"/>
    </source>
</evidence>
<keyword evidence="4 6" id="KW-1133">Transmembrane helix</keyword>
<dbReference type="AlphaFoldDB" id="A0A2Y9C6A3"/>
<protein>
    <submittedName>
        <fullName evidence="8">Threonine/homoserine efflux transporter RhtA</fullName>
    </submittedName>
</protein>
<feature type="transmembrane region" description="Helical" evidence="6">
    <location>
        <begin position="289"/>
        <end position="306"/>
    </location>
</feature>
<evidence type="ECO:0000256" key="2">
    <source>
        <dbReference type="ARBA" id="ARBA00007362"/>
    </source>
</evidence>
<dbReference type="InterPro" id="IPR050638">
    <property type="entry name" value="AA-Vitamin_Transporters"/>
</dbReference>
<feature type="transmembrane region" description="Helical" evidence="6">
    <location>
        <begin position="114"/>
        <end position="133"/>
    </location>
</feature>
<evidence type="ECO:0000313" key="8">
    <source>
        <dbReference type="EMBL" id="PWJ23507.1"/>
    </source>
</evidence>
<feature type="transmembrane region" description="Helical" evidence="6">
    <location>
        <begin position="174"/>
        <end position="195"/>
    </location>
</feature>
<evidence type="ECO:0000256" key="3">
    <source>
        <dbReference type="ARBA" id="ARBA00022692"/>
    </source>
</evidence>
<feature type="domain" description="EamA" evidence="7">
    <location>
        <begin position="20"/>
        <end position="159"/>
    </location>
</feature>
<dbReference type="Proteomes" id="UP000245845">
    <property type="component" value="Unassembled WGS sequence"/>
</dbReference>
<feature type="transmembrane region" description="Helical" evidence="6">
    <location>
        <begin position="145"/>
        <end position="162"/>
    </location>
</feature>
<dbReference type="Pfam" id="PF00892">
    <property type="entry name" value="EamA"/>
    <property type="match status" value="2"/>
</dbReference>
<keyword evidence="9" id="KW-1185">Reference proteome</keyword>
<reference evidence="8 9" key="1">
    <citation type="submission" date="2018-05" db="EMBL/GenBank/DDBJ databases">
        <title>The Hungate 1000. A catalogue of reference genomes from the rumen microbiome.</title>
        <authorList>
            <person name="Kelly W."/>
        </authorList>
    </citation>
    <scope>NUCLEOTIDE SEQUENCE [LARGE SCALE GENOMIC DNA]</scope>
    <source>
        <strain evidence="8 9">NLAE-zl-C242</strain>
    </source>
</reference>
<organism evidence="8 9">
    <name type="scientific">Faecalicatena orotica</name>
    <dbReference type="NCBI Taxonomy" id="1544"/>
    <lineage>
        <taxon>Bacteria</taxon>
        <taxon>Bacillati</taxon>
        <taxon>Bacillota</taxon>
        <taxon>Clostridia</taxon>
        <taxon>Lachnospirales</taxon>
        <taxon>Lachnospiraceae</taxon>
        <taxon>Faecalicatena</taxon>
    </lineage>
</organism>
<comment type="subcellular location">
    <subcellularLocation>
        <location evidence="1">Membrane</location>
        <topology evidence="1">Multi-pass membrane protein</topology>
    </subcellularLocation>
</comment>
<name>A0A2Y9C6A3_9FIRM</name>
<dbReference type="EMBL" id="QGDL01000014">
    <property type="protein sequence ID" value="PWJ23507.1"/>
    <property type="molecule type" value="Genomic_DNA"/>
</dbReference>
<evidence type="ECO:0000313" key="9">
    <source>
        <dbReference type="Proteomes" id="UP000245845"/>
    </source>
</evidence>
<feature type="transmembrane region" description="Helical" evidence="6">
    <location>
        <begin position="202"/>
        <end position="222"/>
    </location>
</feature>
<comment type="caution">
    <text evidence="8">The sequence shown here is derived from an EMBL/GenBank/DDBJ whole genome shotgun (WGS) entry which is preliminary data.</text>
</comment>
<dbReference type="PANTHER" id="PTHR32322">
    <property type="entry name" value="INNER MEMBRANE TRANSPORTER"/>
    <property type="match status" value="1"/>
</dbReference>
<feature type="domain" description="EamA" evidence="7">
    <location>
        <begin position="172"/>
        <end position="304"/>
    </location>
</feature>
<evidence type="ECO:0000259" key="7">
    <source>
        <dbReference type="Pfam" id="PF00892"/>
    </source>
</evidence>
<feature type="transmembrane region" description="Helical" evidence="6">
    <location>
        <begin position="228"/>
        <end position="250"/>
    </location>
</feature>
<dbReference type="InterPro" id="IPR000620">
    <property type="entry name" value="EamA_dom"/>
</dbReference>
<evidence type="ECO:0000256" key="1">
    <source>
        <dbReference type="ARBA" id="ARBA00004141"/>
    </source>
</evidence>
<feature type="transmembrane region" description="Helical" evidence="6">
    <location>
        <begin position="262"/>
        <end position="283"/>
    </location>
</feature>
<dbReference type="PANTHER" id="PTHR32322:SF2">
    <property type="entry name" value="EAMA DOMAIN-CONTAINING PROTEIN"/>
    <property type="match status" value="1"/>
</dbReference>
<evidence type="ECO:0000256" key="4">
    <source>
        <dbReference type="ARBA" id="ARBA00022989"/>
    </source>
</evidence>
<sequence>MYLLENMGIFRMTQDRKLRMKGCLYAFLAGVLWGVTSPAAQFLFEKKGIVSEWLVPYRLISAGILLLIYAKIKKQDIVSVWKDKNDGIRLVLFGILGMMGMQFTFFSAVQEMNAGTATIFQYLNPAILILFFAVVHKIMPSVKEMLAVCAAVAGIAVVATHGDFSTLTISGKGLFLGMLVAVTTCFYGVLPAPLLKRYSAETVSAWGMICGGTLLMAVVRPWRIPAVIDWQVIAAFLMIITVGTILPFCFYLSSVKYTGSVYAGLFSSVEPVAATVVAAAALGTTFMKMDLLGFALVLSTLFILAIPEKVR</sequence>
<gene>
    <name evidence="8" type="ORF">A8806_114133</name>
</gene>
<dbReference type="InterPro" id="IPR037185">
    <property type="entry name" value="EmrE-like"/>
</dbReference>
<feature type="transmembrane region" description="Helical" evidence="6">
    <location>
        <begin position="90"/>
        <end position="108"/>
    </location>
</feature>
<feature type="transmembrane region" description="Helical" evidence="6">
    <location>
        <begin position="54"/>
        <end position="70"/>
    </location>
</feature>
<keyword evidence="3 6" id="KW-0812">Transmembrane</keyword>
<dbReference type="GO" id="GO:0016020">
    <property type="term" value="C:membrane"/>
    <property type="evidence" value="ECO:0007669"/>
    <property type="project" value="UniProtKB-SubCell"/>
</dbReference>
<accession>A0A2Y9C6A3</accession>
<comment type="similarity">
    <text evidence="2">Belongs to the EamA transporter family.</text>
</comment>